<feature type="signal peptide" evidence="1">
    <location>
        <begin position="1"/>
        <end position="39"/>
    </location>
</feature>
<reference evidence="3" key="1">
    <citation type="journal article" date="2020" name="mSystems">
        <title>Genome- and Community-Level Interaction Insights into Carbon Utilization and Element Cycling Functions of Hydrothermarchaeota in Hydrothermal Sediment.</title>
        <authorList>
            <person name="Zhou Z."/>
            <person name="Liu Y."/>
            <person name="Xu W."/>
            <person name="Pan J."/>
            <person name="Luo Z.H."/>
            <person name="Li M."/>
        </authorList>
    </citation>
    <scope>NUCLEOTIDE SEQUENCE [LARGE SCALE GENOMIC DNA]</scope>
    <source>
        <strain evidence="3">SpSt-381</strain>
    </source>
</reference>
<dbReference type="SUPFAM" id="SSF54427">
    <property type="entry name" value="NTF2-like"/>
    <property type="match status" value="1"/>
</dbReference>
<evidence type="ECO:0000313" key="3">
    <source>
        <dbReference type="EMBL" id="HGZ44593.1"/>
    </source>
</evidence>
<dbReference type="EMBL" id="DSQF01000030">
    <property type="protein sequence ID" value="HGZ44593.1"/>
    <property type="molecule type" value="Genomic_DNA"/>
</dbReference>
<protein>
    <submittedName>
        <fullName evidence="3">Nuclear transport factor 2 family protein</fullName>
    </submittedName>
</protein>
<keyword evidence="1" id="KW-0732">Signal</keyword>
<dbReference type="InterPro" id="IPR032710">
    <property type="entry name" value="NTF2-like_dom_sf"/>
</dbReference>
<dbReference type="Pfam" id="PF14534">
    <property type="entry name" value="DUF4440"/>
    <property type="match status" value="1"/>
</dbReference>
<evidence type="ECO:0000256" key="1">
    <source>
        <dbReference type="SAM" id="SignalP"/>
    </source>
</evidence>
<organism evidence="3">
    <name type="scientific">Eiseniibacteriota bacterium</name>
    <dbReference type="NCBI Taxonomy" id="2212470"/>
    <lineage>
        <taxon>Bacteria</taxon>
        <taxon>Candidatus Eiseniibacteriota</taxon>
    </lineage>
</organism>
<proteinExistence type="predicted"/>
<gene>
    <name evidence="3" type="ORF">ENR23_14515</name>
</gene>
<feature type="chain" id="PRO_5032533910" evidence="1">
    <location>
        <begin position="40"/>
        <end position="365"/>
    </location>
</feature>
<dbReference type="InterPro" id="IPR027843">
    <property type="entry name" value="DUF4440"/>
</dbReference>
<dbReference type="AlphaFoldDB" id="A0A832I572"/>
<dbReference type="Gene3D" id="3.10.450.50">
    <property type="match status" value="1"/>
</dbReference>
<evidence type="ECO:0000259" key="2">
    <source>
        <dbReference type="Pfam" id="PF14534"/>
    </source>
</evidence>
<accession>A0A832I572</accession>
<comment type="caution">
    <text evidence="3">The sequence shown here is derived from an EMBL/GenBank/DDBJ whole genome shotgun (WGS) entry which is preliminary data.</text>
</comment>
<name>A0A832I572_UNCEI</name>
<sequence>MPCACCLPLPARPPARARGALRAAAGALAVAALATAAAAATPEADSLAAAERAFARAAVERGMRTAFLEYLAPDAILFRPGPVHGPAAWRGRPESPAVLDWRPAFVEVSGAGDAGFSTGPWTLRATRDAAPTAHGQFVSVWRRARGGPWRVVLDIGISHADPGVPLDRVETASGPRHAPPDTNAWRRSGVDLGAGVRRNGTGVGAGTGGAAFSWTGRGGGIGAGFGTAGIRSRRDYEWRRTAHEKHTLMSAERAFAFVATRHGWARAYREMAAADLRHLREGFAPAIGPEPDATRLPAPPAARTWLPRGHGVAASWDLGWAWGIVVTRTRDAAPDSAGYARLWRKDEAGAWRLVIDVESPFPRRP</sequence>
<feature type="domain" description="DUF4440" evidence="2">
    <location>
        <begin position="47"/>
        <end position="151"/>
    </location>
</feature>